<keyword evidence="3" id="KW-0805">Transcription regulation</keyword>
<dbReference type="Proteomes" id="UP001430584">
    <property type="component" value="Unassembled WGS sequence"/>
</dbReference>
<keyword evidence="6" id="KW-0539">Nucleus</keyword>
<dbReference type="CDD" id="cd12148">
    <property type="entry name" value="fungal_TF_MHR"/>
    <property type="match status" value="1"/>
</dbReference>
<evidence type="ECO:0000256" key="5">
    <source>
        <dbReference type="ARBA" id="ARBA00023163"/>
    </source>
</evidence>
<keyword evidence="4" id="KW-0238">DNA-binding</keyword>
<dbReference type="RefSeq" id="XP_066637865.1">
    <property type="nucleotide sequence ID" value="XM_066772586.1"/>
</dbReference>
<feature type="region of interest" description="Disordered" evidence="7">
    <location>
        <begin position="73"/>
        <end position="110"/>
    </location>
</feature>
<feature type="region of interest" description="Disordered" evidence="7">
    <location>
        <begin position="364"/>
        <end position="390"/>
    </location>
</feature>
<protein>
    <submittedName>
        <fullName evidence="8">Uncharacterized protein</fullName>
    </submittedName>
</protein>
<dbReference type="PANTHER" id="PTHR31313">
    <property type="entry name" value="TY1 ENHANCER ACTIVATOR"/>
    <property type="match status" value="1"/>
</dbReference>
<evidence type="ECO:0000256" key="1">
    <source>
        <dbReference type="ARBA" id="ARBA00022723"/>
    </source>
</evidence>
<evidence type="ECO:0000256" key="6">
    <source>
        <dbReference type="ARBA" id="ARBA00023242"/>
    </source>
</evidence>
<evidence type="ECO:0000256" key="2">
    <source>
        <dbReference type="ARBA" id="ARBA00022833"/>
    </source>
</evidence>
<keyword evidence="1" id="KW-0479">Metal-binding</keyword>
<organism evidence="8 9">
    <name type="scientific">Diplodia seriata</name>
    <dbReference type="NCBI Taxonomy" id="420778"/>
    <lineage>
        <taxon>Eukaryota</taxon>
        <taxon>Fungi</taxon>
        <taxon>Dikarya</taxon>
        <taxon>Ascomycota</taxon>
        <taxon>Pezizomycotina</taxon>
        <taxon>Dothideomycetes</taxon>
        <taxon>Dothideomycetes incertae sedis</taxon>
        <taxon>Botryosphaeriales</taxon>
        <taxon>Botryosphaeriaceae</taxon>
        <taxon>Diplodia</taxon>
    </lineage>
</organism>
<evidence type="ECO:0000313" key="9">
    <source>
        <dbReference type="Proteomes" id="UP001430584"/>
    </source>
</evidence>
<sequence length="457" mass="50611">MRAHGIDVDAEVAAHTDSNLVLSHGTGTGAETAEFEDLCVAFEGALSFDESLNFDQDGELRYFGPTSGRLDFHPCGHNGTDSSATHAPKSSPRDAKSSPLSPSAEDDTFPPEDVKEELISLYFLYVQPWHQVDVQGVVKIPSDAKPSLLPLISLSRILEKILMGLYAPKPTLKGPQKAQFLSHCILELKNWFYDLPSEMRIDRPSEKRPPQVYTMHMVYHNSFILLMKPFLGKEQQRLEKPGSSEPNNNDMAKKAAAICYEASRQMVLVTRKYRHAYGSFRRSPITATYCSLSAALTLLQISKLDSVVEAAGKTRHIARMVEACLEVLQELSTSWDIARRLRESLVKLYQQFISSNRISSGGKVTSQIPGSAAGNAGKVPDDDVPPLTSPTDDPLPFFLEDPSAEVGGYATLGDFTEEMLLDESLWESAGQDLAFDPLQSDYMGAGSLDRWRFDDIW</sequence>
<proteinExistence type="predicted"/>
<evidence type="ECO:0000256" key="7">
    <source>
        <dbReference type="SAM" id="MobiDB-lite"/>
    </source>
</evidence>
<dbReference type="InterPro" id="IPR051615">
    <property type="entry name" value="Transcr_Regulatory_Elem"/>
</dbReference>
<evidence type="ECO:0000256" key="3">
    <source>
        <dbReference type="ARBA" id="ARBA00023015"/>
    </source>
</evidence>
<dbReference type="PANTHER" id="PTHR31313:SF83">
    <property type="entry name" value="ZN(II)2CYS6 TRANSCRIPTION FACTOR (EUROFUNG)"/>
    <property type="match status" value="1"/>
</dbReference>
<comment type="caution">
    <text evidence="8">The sequence shown here is derived from an EMBL/GenBank/DDBJ whole genome shotgun (WGS) entry which is preliminary data.</text>
</comment>
<evidence type="ECO:0000256" key="4">
    <source>
        <dbReference type="ARBA" id="ARBA00023125"/>
    </source>
</evidence>
<dbReference type="EMBL" id="JAJVCZ030000001">
    <property type="protein sequence ID" value="KAL0265125.1"/>
    <property type="molecule type" value="Genomic_DNA"/>
</dbReference>
<keyword evidence="2" id="KW-0862">Zinc</keyword>
<keyword evidence="5" id="KW-0804">Transcription</keyword>
<name>A0ABR3CW48_9PEZI</name>
<accession>A0ABR3CW48</accession>
<evidence type="ECO:0000313" key="8">
    <source>
        <dbReference type="EMBL" id="KAL0265125.1"/>
    </source>
</evidence>
<keyword evidence="9" id="KW-1185">Reference proteome</keyword>
<reference evidence="8 9" key="1">
    <citation type="submission" date="2024-02" db="EMBL/GenBank/DDBJ databases">
        <title>De novo assembly and annotation of 12 fungi associated with fruit tree decline syndrome in Ontario, Canada.</title>
        <authorList>
            <person name="Sulman M."/>
            <person name="Ellouze W."/>
            <person name="Ilyukhin E."/>
        </authorList>
    </citation>
    <scope>NUCLEOTIDE SEQUENCE [LARGE SCALE GENOMIC DNA]</scope>
    <source>
        <strain evidence="8 9">FDS-637</strain>
    </source>
</reference>
<gene>
    <name evidence="8" type="ORF">SLS55_001084</name>
</gene>
<dbReference type="GeneID" id="92005169"/>